<evidence type="ECO:0000313" key="2">
    <source>
        <dbReference type="EMBL" id="KAA6414666.1"/>
    </source>
</evidence>
<feature type="region of interest" description="Disordered" evidence="1">
    <location>
        <begin position="168"/>
        <end position="189"/>
    </location>
</feature>
<dbReference type="EMBL" id="VXIT01000002">
    <property type="protein sequence ID" value="KAA6414666.1"/>
    <property type="molecule type" value="Genomic_DNA"/>
</dbReference>
<proteinExistence type="predicted"/>
<feature type="compositionally biased region" description="Acidic residues" evidence="1">
    <location>
        <begin position="273"/>
        <end position="286"/>
    </location>
</feature>
<organism evidence="2 3">
    <name type="scientific">Lasallia pustulata</name>
    <dbReference type="NCBI Taxonomy" id="136370"/>
    <lineage>
        <taxon>Eukaryota</taxon>
        <taxon>Fungi</taxon>
        <taxon>Dikarya</taxon>
        <taxon>Ascomycota</taxon>
        <taxon>Pezizomycotina</taxon>
        <taxon>Lecanoromycetes</taxon>
        <taxon>OSLEUM clade</taxon>
        <taxon>Umbilicariomycetidae</taxon>
        <taxon>Umbilicariales</taxon>
        <taxon>Umbilicariaceae</taxon>
        <taxon>Lasallia</taxon>
    </lineage>
</organism>
<dbReference type="Proteomes" id="UP000324767">
    <property type="component" value="Unassembled WGS sequence"/>
</dbReference>
<name>A0A5M8Q126_9LECA</name>
<comment type="caution">
    <text evidence="2">The sequence shown here is derived from an EMBL/GenBank/DDBJ whole genome shotgun (WGS) entry which is preliminary data.</text>
</comment>
<protein>
    <submittedName>
        <fullName evidence="2">Uncharacterized protein</fullName>
    </submittedName>
</protein>
<accession>A0A5M8Q126</accession>
<sequence>MRVVFGGASLGPPAGSIMRGKPDGMPVEVGKGSAAAVDMDVCITILDGMGWAVLLSVPVGLIDVGADDELGVTSGPTAGATELDESIDVAVSLVAGVTTAPLVTGVATTLLELLAPDAVAVFVPEASSVVDVSDAAIPVDPETEVEVVGTAVEAPETVDDKLGMEVEAPETEDEPPGMEVVAPETEDDTPGMEVVAPEMDVELPNAEVDISCMEVEAPGREVETPTALLLSEVVVAIVAEPVVEPDIDPVVIVTATLPVSVDDSERLVPVVETDPDPDTPEGDTMLDGDTPVGTPVVEAGLLTLDVVIEPLATLVEVDDSPLAVVVVEILTMTGRVPPVVVPVELGDANVDVKPDATLFAKLEMTEFATDTKLETSPEDIGSGTTPPDETGVAVI</sequence>
<evidence type="ECO:0000256" key="1">
    <source>
        <dbReference type="SAM" id="MobiDB-lite"/>
    </source>
</evidence>
<gene>
    <name evidence="2" type="ORF">FRX48_01416</name>
</gene>
<dbReference type="AlphaFoldDB" id="A0A5M8Q126"/>
<evidence type="ECO:0000313" key="3">
    <source>
        <dbReference type="Proteomes" id="UP000324767"/>
    </source>
</evidence>
<feature type="region of interest" description="Disordered" evidence="1">
    <location>
        <begin position="271"/>
        <end position="290"/>
    </location>
</feature>
<dbReference type="OrthoDB" id="10673080at2759"/>
<feature type="region of interest" description="Disordered" evidence="1">
    <location>
        <begin position="374"/>
        <end position="395"/>
    </location>
</feature>
<reference evidence="2 3" key="1">
    <citation type="submission" date="2019-09" db="EMBL/GenBank/DDBJ databases">
        <title>The hologenome of the rock-dwelling lichen Lasallia pustulata.</title>
        <authorList>
            <person name="Greshake Tzovaras B."/>
            <person name="Segers F."/>
            <person name="Bicker A."/>
            <person name="Dal Grande F."/>
            <person name="Otte J."/>
            <person name="Hankeln T."/>
            <person name="Schmitt I."/>
            <person name="Ebersberger I."/>
        </authorList>
    </citation>
    <scope>NUCLEOTIDE SEQUENCE [LARGE SCALE GENOMIC DNA]</scope>
    <source>
        <strain evidence="2">A1-1</strain>
    </source>
</reference>